<dbReference type="GO" id="GO:0000917">
    <property type="term" value="P:division septum assembly"/>
    <property type="evidence" value="ECO:0007669"/>
    <property type="project" value="TreeGrafter"/>
</dbReference>
<keyword evidence="6 8" id="KW-0472">Membrane</keyword>
<dbReference type="HAMAP" id="MF_00509">
    <property type="entry name" value="ZipA"/>
    <property type="match status" value="1"/>
</dbReference>
<name>A0A1H9DHY0_9GAMM</name>
<feature type="compositionally biased region" description="Basic and acidic residues" evidence="10">
    <location>
        <begin position="30"/>
        <end position="39"/>
    </location>
</feature>
<feature type="compositionally biased region" description="Basic and acidic residues" evidence="10">
    <location>
        <begin position="46"/>
        <end position="58"/>
    </location>
</feature>
<dbReference type="GO" id="GO:0005886">
    <property type="term" value="C:plasma membrane"/>
    <property type="evidence" value="ECO:0007669"/>
    <property type="project" value="UniProtKB-SubCell"/>
</dbReference>
<reference evidence="12 13" key="1">
    <citation type="submission" date="2016-10" db="EMBL/GenBank/DDBJ databases">
        <authorList>
            <person name="de Groot N.N."/>
        </authorList>
    </citation>
    <scope>NUCLEOTIDE SEQUENCE [LARGE SCALE GENOMIC DNA]</scope>
    <source>
        <strain evidence="12 13">B7-7</strain>
    </source>
</reference>
<accession>A0A1H9DHY0</accession>
<dbReference type="PANTHER" id="PTHR38685:SF1">
    <property type="entry name" value="CELL DIVISION PROTEIN ZIPA"/>
    <property type="match status" value="1"/>
</dbReference>
<dbReference type="RefSeq" id="WP_090207206.1">
    <property type="nucleotide sequence ID" value="NZ_FOFO01000017.1"/>
</dbReference>
<keyword evidence="5 8" id="KW-1133">Transmembrane helix</keyword>
<feature type="domain" description="ZipA C-terminal FtsZ-binding" evidence="11">
    <location>
        <begin position="134"/>
        <end position="264"/>
    </location>
</feature>
<keyword evidence="2 8" id="KW-0997">Cell inner membrane</keyword>
<dbReference type="Gene3D" id="3.30.1400.10">
    <property type="entry name" value="ZipA, C-terminal FtsZ-binding domain"/>
    <property type="match status" value="1"/>
</dbReference>
<evidence type="ECO:0000256" key="4">
    <source>
        <dbReference type="ARBA" id="ARBA00022692"/>
    </source>
</evidence>
<comment type="subcellular location">
    <subcellularLocation>
        <location evidence="8">Cell inner membrane</location>
        <topology evidence="8">Single-pass type I membrane protein</topology>
    </subcellularLocation>
    <text evidence="8">Localizes to the Z ring in an FtsZ-dependent manner.</text>
</comment>
<comment type="subunit">
    <text evidence="8">Interacts with FtsZ via their C-terminal domains.</text>
</comment>
<evidence type="ECO:0000259" key="11">
    <source>
        <dbReference type="SMART" id="SM00771"/>
    </source>
</evidence>
<evidence type="ECO:0000256" key="9">
    <source>
        <dbReference type="RuleBase" id="RU003612"/>
    </source>
</evidence>
<protein>
    <recommendedName>
        <fullName evidence="8 9">Cell division protein ZipA</fullName>
    </recommendedName>
</protein>
<evidence type="ECO:0000256" key="6">
    <source>
        <dbReference type="ARBA" id="ARBA00023136"/>
    </source>
</evidence>
<sequence>MDTLRWILLILGITILVGIYLAGRKRAPKRPRDLPRDRDDLEPDELEHVHIRADEGHKAASPPEDEALNELRGLVADEVRDSPVAPSRTSAPADPAGRTGEGTDTATSPPPAAMTPLDPVGPPPKDRPEPPALPPKLVVLHVMAGENEQFLGPDLAKALTAEGMEFGDMDIYHYLVTEGRRQLPVFSLANMLNPGTFDLESIDQFTTPGVTLFLQLPGPCDPLESFDAMYHCAEGLAERLGGQVLDAARAPLNRADSERLREDIRHWQQSGSAAGTGG</sequence>
<dbReference type="GO" id="GO:0043093">
    <property type="term" value="P:FtsZ-dependent cytokinesis"/>
    <property type="evidence" value="ECO:0007669"/>
    <property type="project" value="UniProtKB-UniRule"/>
</dbReference>
<evidence type="ECO:0000256" key="2">
    <source>
        <dbReference type="ARBA" id="ARBA00022519"/>
    </source>
</evidence>
<feature type="compositionally biased region" description="Pro residues" evidence="10">
    <location>
        <begin position="108"/>
        <end position="123"/>
    </location>
</feature>
<evidence type="ECO:0000256" key="10">
    <source>
        <dbReference type="SAM" id="MobiDB-lite"/>
    </source>
</evidence>
<evidence type="ECO:0000256" key="7">
    <source>
        <dbReference type="ARBA" id="ARBA00023306"/>
    </source>
</evidence>
<gene>
    <name evidence="8" type="primary">zipA</name>
    <name evidence="12" type="ORF">SAMN05421693_11754</name>
</gene>
<evidence type="ECO:0000313" key="12">
    <source>
        <dbReference type="EMBL" id="SEQ12348.1"/>
    </source>
</evidence>
<evidence type="ECO:0000256" key="8">
    <source>
        <dbReference type="HAMAP-Rule" id="MF_00509"/>
    </source>
</evidence>
<comment type="similarity">
    <text evidence="8 9">Belongs to the ZipA family.</text>
</comment>
<feature type="region of interest" description="Disordered" evidence="10">
    <location>
        <begin position="26"/>
        <end position="133"/>
    </location>
</feature>
<keyword evidence="3 8" id="KW-0132">Cell division</keyword>
<feature type="transmembrane region" description="Helical" evidence="8">
    <location>
        <begin position="6"/>
        <end position="23"/>
    </location>
</feature>
<dbReference type="SMART" id="SM00771">
    <property type="entry name" value="ZipA_C"/>
    <property type="match status" value="1"/>
</dbReference>
<dbReference type="AlphaFoldDB" id="A0A1H9DHY0"/>
<dbReference type="PANTHER" id="PTHR38685">
    <property type="entry name" value="CELL DIVISION PROTEIN ZIPA"/>
    <property type="match status" value="1"/>
</dbReference>
<dbReference type="NCBIfam" id="TIGR02205">
    <property type="entry name" value="septum_zipA"/>
    <property type="match status" value="1"/>
</dbReference>
<organism evidence="12 13">
    <name type="scientific">Ectothiorhodospira magna</name>
    <dbReference type="NCBI Taxonomy" id="867345"/>
    <lineage>
        <taxon>Bacteria</taxon>
        <taxon>Pseudomonadati</taxon>
        <taxon>Pseudomonadota</taxon>
        <taxon>Gammaproteobacteria</taxon>
        <taxon>Chromatiales</taxon>
        <taxon>Ectothiorhodospiraceae</taxon>
        <taxon>Ectothiorhodospira</taxon>
    </lineage>
</organism>
<dbReference type="Pfam" id="PF04354">
    <property type="entry name" value="ZipA_C"/>
    <property type="match status" value="1"/>
</dbReference>
<keyword evidence="1 8" id="KW-1003">Cell membrane</keyword>
<keyword evidence="7 8" id="KW-0131">Cell cycle</keyword>
<dbReference type="STRING" id="867345.SAMN05421693_11754"/>
<evidence type="ECO:0000256" key="5">
    <source>
        <dbReference type="ARBA" id="ARBA00022989"/>
    </source>
</evidence>
<comment type="function">
    <text evidence="8 9">Essential cell division protein that stabilizes the FtsZ protofilaments by cross-linking them and that serves as a cytoplasmic membrane anchor for the Z ring. Also required for the recruitment to the septal ring of downstream cell division proteins.</text>
</comment>
<dbReference type="SUPFAM" id="SSF64383">
    <property type="entry name" value="Cell-division protein ZipA, C-terminal domain"/>
    <property type="match status" value="1"/>
</dbReference>
<evidence type="ECO:0000256" key="1">
    <source>
        <dbReference type="ARBA" id="ARBA00022475"/>
    </source>
</evidence>
<dbReference type="Proteomes" id="UP000199496">
    <property type="component" value="Unassembled WGS sequence"/>
</dbReference>
<dbReference type="OrthoDB" id="7054914at2"/>
<keyword evidence="4 8" id="KW-0812">Transmembrane</keyword>
<dbReference type="EMBL" id="FOFO01000017">
    <property type="protein sequence ID" value="SEQ12348.1"/>
    <property type="molecule type" value="Genomic_DNA"/>
</dbReference>
<dbReference type="InterPro" id="IPR036765">
    <property type="entry name" value="ZipA_FtsZ-bd_C_sf"/>
</dbReference>
<evidence type="ECO:0000256" key="3">
    <source>
        <dbReference type="ARBA" id="ARBA00022618"/>
    </source>
</evidence>
<dbReference type="InterPro" id="IPR007449">
    <property type="entry name" value="ZipA_FtsZ-bd_C"/>
</dbReference>
<keyword evidence="13" id="KW-1185">Reference proteome</keyword>
<dbReference type="InterPro" id="IPR011919">
    <property type="entry name" value="Cell_div_ZipA"/>
</dbReference>
<dbReference type="GO" id="GO:0032153">
    <property type="term" value="C:cell division site"/>
    <property type="evidence" value="ECO:0007669"/>
    <property type="project" value="UniProtKB-UniRule"/>
</dbReference>
<evidence type="ECO:0000313" key="13">
    <source>
        <dbReference type="Proteomes" id="UP000199496"/>
    </source>
</evidence>
<proteinExistence type="inferred from homology"/>